<dbReference type="GO" id="GO:0004371">
    <property type="term" value="F:glycerone kinase activity"/>
    <property type="evidence" value="ECO:0007669"/>
    <property type="project" value="InterPro"/>
</dbReference>
<dbReference type="EMBL" id="FNCK01000001">
    <property type="protein sequence ID" value="SDF88486.1"/>
    <property type="molecule type" value="Genomic_DNA"/>
</dbReference>
<dbReference type="InterPro" id="IPR019986">
    <property type="entry name" value="YloV-like"/>
</dbReference>
<evidence type="ECO:0000313" key="3">
    <source>
        <dbReference type="EMBL" id="SDF88486.1"/>
    </source>
</evidence>
<dbReference type="STRING" id="120956.SAMN05421791_101335"/>
<dbReference type="PROSITE" id="PS51480">
    <property type="entry name" value="DHAL"/>
    <property type="match status" value="1"/>
</dbReference>
<dbReference type="PANTHER" id="PTHR33434">
    <property type="entry name" value="DEGV DOMAIN-CONTAINING PROTEIN DR_1986-RELATED"/>
    <property type="match status" value="1"/>
</dbReference>
<dbReference type="Gene3D" id="1.25.40.340">
    <property type="match status" value="1"/>
</dbReference>
<dbReference type="SUPFAM" id="SSF101473">
    <property type="entry name" value="DhaL-like"/>
    <property type="match status" value="1"/>
</dbReference>
<protein>
    <recommendedName>
        <fullName evidence="2">DhaL domain-containing protein</fullName>
    </recommendedName>
</protein>
<dbReference type="Pfam" id="PF13684">
    <property type="entry name" value="FakA-like_C"/>
    <property type="match status" value="1"/>
</dbReference>
<dbReference type="OrthoDB" id="9760324at2"/>
<dbReference type="SMART" id="SM01120">
    <property type="entry name" value="Dak2"/>
    <property type="match status" value="1"/>
</dbReference>
<gene>
    <name evidence="3" type="ORF">SAMN05421791_101335</name>
</gene>
<evidence type="ECO:0000313" key="4">
    <source>
        <dbReference type="Proteomes" id="UP000199708"/>
    </source>
</evidence>
<dbReference type="Proteomes" id="UP000199708">
    <property type="component" value="Unassembled WGS sequence"/>
</dbReference>
<dbReference type="Pfam" id="PF02734">
    <property type="entry name" value="Dak2"/>
    <property type="match status" value="1"/>
</dbReference>
<dbReference type="RefSeq" id="WP_090289032.1">
    <property type="nucleotide sequence ID" value="NZ_FNCK01000001.1"/>
</dbReference>
<dbReference type="InterPro" id="IPR033470">
    <property type="entry name" value="FakA-like_C"/>
</dbReference>
<proteinExistence type="predicted"/>
<feature type="domain" description="DhaL" evidence="2">
    <location>
        <begin position="9"/>
        <end position="201"/>
    </location>
</feature>
<dbReference type="Pfam" id="PF21645">
    <property type="entry name" value="FakA-like_M"/>
    <property type="match status" value="1"/>
</dbReference>
<organism evidence="3 4">
    <name type="scientific">Facklamia miroungae</name>
    <dbReference type="NCBI Taxonomy" id="120956"/>
    <lineage>
        <taxon>Bacteria</taxon>
        <taxon>Bacillati</taxon>
        <taxon>Bacillota</taxon>
        <taxon>Bacilli</taxon>
        <taxon>Lactobacillales</taxon>
        <taxon>Aerococcaceae</taxon>
        <taxon>Facklamia</taxon>
    </lineage>
</organism>
<dbReference type="InterPro" id="IPR050270">
    <property type="entry name" value="DegV_domain_contain"/>
</dbReference>
<evidence type="ECO:0000259" key="2">
    <source>
        <dbReference type="PROSITE" id="PS51480"/>
    </source>
</evidence>
<sequence>MELKIIKASDFKQMFIAGAERLAQNVDLVNSLNVFPVPDGDTGTNMNMTFQSGVENMRNTNSQHVGELAGAVAKGLLMGARGNSGVILSQVFRGFSMAIKDCEQLTAKDFAKAFIGGVESAYKAVMKPVEGTILTVARESAVSGEEEAKQTEDIIQVMRSIVESARQSLDRTPDLLPVLKQVGVVDSGGKGLLCIYEGFLANLSGEVIIDDIVEEEKGHAHAIFDDLNEHPMSMDDITYGFCTEIMVRIGQGQTTKKAFDYEAFRQTLDQKGDSLLVVADDEIVKVHIHTEDPGEIMQLGQEFGELIKIKVENMREQVRDLEDQESSLQQKAKPQIQEEYAVIAVASGQGLTELFQSIGVKEVLSGGQTMNPSTEDFIKAIERVNAKNIILLPNNKNIIMAAQQAAEVSEVPTVLVGTKSITQGISAMLMYDPEASIEQNRSAMEEYALSVASGQITHAIRDTQIDGLTIKENDFMGILDGNIILSHQDLKETLIQLVNRMVDESSELVTVIIGEEGDHQLAQEVADHFEQTNSEIEFELIQGDQPVYNYFVTVD</sequence>
<dbReference type="InterPro" id="IPR036117">
    <property type="entry name" value="DhaL_dom_sf"/>
</dbReference>
<dbReference type="SMART" id="SM01121">
    <property type="entry name" value="Dak1_2"/>
    <property type="match status" value="1"/>
</dbReference>
<dbReference type="NCBIfam" id="TIGR03599">
    <property type="entry name" value="YloV"/>
    <property type="match status" value="1"/>
</dbReference>
<dbReference type="InterPro" id="IPR004007">
    <property type="entry name" value="DhaL_dom"/>
</dbReference>
<dbReference type="InterPro" id="IPR048394">
    <property type="entry name" value="FakA-like_M"/>
</dbReference>
<reference evidence="3 4" key="1">
    <citation type="submission" date="2016-10" db="EMBL/GenBank/DDBJ databases">
        <authorList>
            <person name="de Groot N.N."/>
        </authorList>
    </citation>
    <scope>NUCLEOTIDE SEQUENCE [LARGE SCALE GENOMIC DNA]</scope>
    <source>
        <strain evidence="3 4">ATCC BAA-466</strain>
    </source>
</reference>
<accession>A0A1G7PQF2</accession>
<name>A0A1G7PQF2_9LACT</name>
<dbReference type="PANTHER" id="PTHR33434:SF4">
    <property type="entry name" value="PHOSPHATASE PROTEIN"/>
    <property type="match status" value="1"/>
</dbReference>
<evidence type="ECO:0000256" key="1">
    <source>
        <dbReference type="SAM" id="Coils"/>
    </source>
</evidence>
<dbReference type="GO" id="GO:0006071">
    <property type="term" value="P:glycerol metabolic process"/>
    <property type="evidence" value="ECO:0007669"/>
    <property type="project" value="InterPro"/>
</dbReference>
<keyword evidence="1" id="KW-0175">Coiled coil</keyword>
<dbReference type="AlphaFoldDB" id="A0A1G7PQF2"/>
<keyword evidence="4" id="KW-1185">Reference proteome</keyword>
<feature type="coiled-coil region" evidence="1">
    <location>
        <begin position="304"/>
        <end position="331"/>
    </location>
</feature>